<sequence>MEGQLGQTKARGLLNLNYNDFLVAFSNQTFFEQFCGLYNEFQTCYNKCPPSYIQELLSRSSDIVDQFCVYNFKAIKEKFPCLGTLNREVSKQCMKVCTKHHDAVTSMMSNFRHLAQNGDSSHAEKYLEEGCEYVVCTLQCDVPTIAHFCDFETANLVIHLTRKSFASMQSMALDTGVIKKWPATCNDLKRYALPTLKDTKVIEGNTINVVESTTQVITNKITSSTDKMQYSIIILLISTFLLL</sequence>
<evidence type="ECO:0000313" key="1">
    <source>
        <dbReference type="Proteomes" id="UP000095286"/>
    </source>
</evidence>
<proteinExistence type="predicted"/>
<accession>A0AC35UAE2</accession>
<name>A0AC35UAE2_9BILA</name>
<reference evidence="2" key="1">
    <citation type="submission" date="2016-11" db="UniProtKB">
        <authorList>
            <consortium name="WormBaseParasite"/>
        </authorList>
    </citation>
    <scope>IDENTIFICATION</scope>
    <source>
        <strain evidence="2">KR3021</strain>
    </source>
</reference>
<dbReference type="Proteomes" id="UP000095286">
    <property type="component" value="Unplaced"/>
</dbReference>
<dbReference type="WBParaSite" id="RSKR_0000936000.1">
    <property type="protein sequence ID" value="RSKR_0000936000.1"/>
    <property type="gene ID" value="RSKR_0000936000"/>
</dbReference>
<organism evidence="1 2">
    <name type="scientific">Rhabditophanes sp. KR3021</name>
    <dbReference type="NCBI Taxonomy" id="114890"/>
    <lineage>
        <taxon>Eukaryota</taxon>
        <taxon>Metazoa</taxon>
        <taxon>Ecdysozoa</taxon>
        <taxon>Nematoda</taxon>
        <taxon>Chromadorea</taxon>
        <taxon>Rhabditida</taxon>
        <taxon>Tylenchina</taxon>
        <taxon>Panagrolaimomorpha</taxon>
        <taxon>Strongyloidoidea</taxon>
        <taxon>Alloionematidae</taxon>
        <taxon>Rhabditophanes</taxon>
    </lineage>
</organism>
<evidence type="ECO:0000313" key="2">
    <source>
        <dbReference type="WBParaSite" id="RSKR_0000936000.1"/>
    </source>
</evidence>
<protein>
    <submittedName>
        <fullName evidence="2">CPG4 domain-containing protein</fullName>
    </submittedName>
</protein>